<accession>A0ABZ2GC07</accession>
<dbReference type="RefSeq" id="WP_264496608.1">
    <property type="nucleotide sequence ID" value="NZ_CP109947.1"/>
</dbReference>
<proteinExistence type="predicted"/>
<keyword evidence="2" id="KW-1185">Reference proteome</keyword>
<sequence length="54" mass="6732">MAISRLYRFYQTYLLTCKAKWLRWMPAQQRVALLQQATQWHLNDMSDEAYRHWL</sequence>
<evidence type="ECO:0000313" key="2">
    <source>
        <dbReference type="Proteomes" id="UP001379444"/>
    </source>
</evidence>
<dbReference type="InterPro" id="IPR031767">
    <property type="entry name" value="SgrT"/>
</dbReference>
<dbReference type="Proteomes" id="UP001379444">
    <property type="component" value="Chromosome"/>
</dbReference>
<dbReference type="EMBL" id="CP125967">
    <property type="protein sequence ID" value="WWO39404.1"/>
    <property type="molecule type" value="Genomic_DNA"/>
</dbReference>
<organism evidence="1 2">
    <name type="scientific">Pectobacterium cacticida</name>
    <dbReference type="NCBI Taxonomy" id="69221"/>
    <lineage>
        <taxon>Bacteria</taxon>
        <taxon>Pseudomonadati</taxon>
        <taxon>Pseudomonadota</taxon>
        <taxon>Gammaproteobacteria</taxon>
        <taxon>Enterobacterales</taxon>
        <taxon>Pectobacteriaceae</taxon>
        <taxon>Pectobacterium</taxon>
    </lineage>
</organism>
<dbReference type="Pfam" id="PF15894">
    <property type="entry name" value="SgrT"/>
    <property type="match status" value="1"/>
</dbReference>
<name>A0ABZ2GC07_9GAMM</name>
<evidence type="ECO:0000313" key="1">
    <source>
        <dbReference type="EMBL" id="WWO39404.1"/>
    </source>
</evidence>
<protein>
    <submittedName>
        <fullName evidence="1">Glucose uptake inhibitor SgrT</fullName>
    </submittedName>
</protein>
<reference evidence="1 2" key="1">
    <citation type="journal article" date="2024" name="Front. Plant Sci.">
        <title>Comprehensive phenomic and genomic studies of the species, Pectobacterium cacticida and proposal for reclassification as Alcorniella cacticida comb. nov.</title>
        <authorList>
            <person name="Jonca J."/>
            <person name="Pirhonen M."/>
            <person name="Waleron M.M."/>
            <person name="Gawor J."/>
            <person name="Mrozik A."/>
            <person name="Smoktunowicz M."/>
            <person name="Waleron K."/>
            <person name="Waleron M."/>
        </authorList>
    </citation>
    <scope>NUCLEOTIDE SEQUENCE [LARGE SCALE GENOMIC DNA]</scope>
    <source>
        <strain evidence="1 2">DPMP6</strain>
    </source>
</reference>
<gene>
    <name evidence="1" type="ORF">QNA12_05205</name>
</gene>